<dbReference type="PRINTS" id="PR00081">
    <property type="entry name" value="GDHRDH"/>
</dbReference>
<dbReference type="InParanoid" id="J4IA18"/>
<protein>
    <submittedName>
        <fullName evidence="4">Uncharacterized protein</fullName>
    </submittedName>
</protein>
<dbReference type="PROSITE" id="PS00061">
    <property type="entry name" value="ADH_SHORT"/>
    <property type="match status" value="1"/>
</dbReference>
<accession>J4IA18</accession>
<dbReference type="FunFam" id="3.40.50.720:FF:000374">
    <property type="entry name" value="3-oxoacyl-(Acyl-carrier-protein) reductase"/>
    <property type="match status" value="1"/>
</dbReference>
<evidence type="ECO:0000313" key="5">
    <source>
        <dbReference type="Proteomes" id="UP000006352"/>
    </source>
</evidence>
<dbReference type="InterPro" id="IPR002347">
    <property type="entry name" value="SDR_fam"/>
</dbReference>
<dbReference type="PANTHER" id="PTHR48107:SF7">
    <property type="entry name" value="RE15974P"/>
    <property type="match status" value="1"/>
</dbReference>
<dbReference type="Pfam" id="PF13561">
    <property type="entry name" value="adh_short_C2"/>
    <property type="match status" value="1"/>
</dbReference>
<dbReference type="GeneID" id="24097047"/>
<dbReference type="AlphaFoldDB" id="J4IA18"/>
<dbReference type="InterPro" id="IPR020904">
    <property type="entry name" value="Sc_DH/Rdtase_CS"/>
</dbReference>
<evidence type="ECO:0000313" key="4">
    <source>
        <dbReference type="EMBL" id="CCM02136.1"/>
    </source>
</evidence>
<dbReference type="Gene3D" id="3.40.50.720">
    <property type="entry name" value="NAD(P)-binding Rossmann-like Domain"/>
    <property type="match status" value="1"/>
</dbReference>
<evidence type="ECO:0000256" key="2">
    <source>
        <dbReference type="ARBA" id="ARBA00022857"/>
    </source>
</evidence>
<dbReference type="SUPFAM" id="SSF51735">
    <property type="entry name" value="NAD(P)-binding Rossmann-fold domains"/>
    <property type="match status" value="1"/>
</dbReference>
<dbReference type="RefSeq" id="XP_012181419.1">
    <property type="nucleotide sequence ID" value="XM_012326029.1"/>
</dbReference>
<dbReference type="STRING" id="599839.J4IA18"/>
<dbReference type="HOGENOM" id="CLU_010194_1_3_1"/>
<gene>
    <name evidence="4" type="ORF">FIBRA_04213</name>
</gene>
<proteinExistence type="inferred from homology"/>
<name>J4IA18_9APHY</name>
<sequence>MSPPLSGKVAIVTGSSRSIGAAIAQQLAADGADIVVNYVSNPSAAASVVKSINKASIGKAMSVQADVGSKGGAQRLIDEAVRVFGKLDILVLNAAIMDNALLADVTEEDYDKHFNTNVKAPLFMIQAAVPLMKDGGRIIMLSTSLTHNSVIPANYLLYAATKGAIDQMTRVLAKDLGSRGITVNAIAPGPIDTDLFRNGKSEQLINFLANGHPAKRIGRPDEISPIVAFLASGQASWVNGQVIMVNGGYTV</sequence>
<keyword evidence="5" id="KW-1185">Reference proteome</keyword>
<dbReference type="PANTHER" id="PTHR48107">
    <property type="entry name" value="NADPH-DEPENDENT ALDEHYDE REDUCTASE-LIKE PROTEIN, CHLOROPLASTIC-RELATED"/>
    <property type="match status" value="1"/>
</dbReference>
<evidence type="ECO:0000256" key="1">
    <source>
        <dbReference type="ARBA" id="ARBA00006484"/>
    </source>
</evidence>
<dbReference type="GO" id="GO:0016614">
    <property type="term" value="F:oxidoreductase activity, acting on CH-OH group of donors"/>
    <property type="evidence" value="ECO:0007669"/>
    <property type="project" value="UniProtKB-ARBA"/>
</dbReference>
<keyword evidence="2" id="KW-0521">NADP</keyword>
<dbReference type="Proteomes" id="UP000006352">
    <property type="component" value="Unassembled WGS sequence"/>
</dbReference>
<organism evidence="4 5">
    <name type="scientific">Fibroporia radiculosa</name>
    <dbReference type="NCBI Taxonomy" id="599839"/>
    <lineage>
        <taxon>Eukaryota</taxon>
        <taxon>Fungi</taxon>
        <taxon>Dikarya</taxon>
        <taxon>Basidiomycota</taxon>
        <taxon>Agaricomycotina</taxon>
        <taxon>Agaricomycetes</taxon>
        <taxon>Polyporales</taxon>
        <taxon>Fibroporiaceae</taxon>
        <taxon>Fibroporia</taxon>
    </lineage>
</organism>
<evidence type="ECO:0000256" key="3">
    <source>
        <dbReference type="ARBA" id="ARBA00023002"/>
    </source>
</evidence>
<dbReference type="PRINTS" id="PR00080">
    <property type="entry name" value="SDRFAMILY"/>
</dbReference>
<reference evidence="4 5" key="1">
    <citation type="journal article" date="2012" name="Appl. Environ. Microbiol.">
        <title>Short-read sequencing for genomic analysis of the brown rot fungus Fibroporia radiculosa.</title>
        <authorList>
            <person name="Tang J.D."/>
            <person name="Perkins A.D."/>
            <person name="Sonstegard T.S."/>
            <person name="Schroeder S.G."/>
            <person name="Burgess S.C."/>
            <person name="Diehl S.V."/>
        </authorList>
    </citation>
    <scope>NUCLEOTIDE SEQUENCE [LARGE SCALE GENOMIC DNA]</scope>
    <source>
        <strain evidence="4 5">TFFH 294</strain>
    </source>
</reference>
<dbReference type="InterPro" id="IPR036291">
    <property type="entry name" value="NAD(P)-bd_dom_sf"/>
</dbReference>
<dbReference type="EMBL" id="HE797064">
    <property type="protein sequence ID" value="CCM02136.1"/>
    <property type="molecule type" value="Genomic_DNA"/>
</dbReference>
<comment type="similarity">
    <text evidence="1">Belongs to the short-chain dehydrogenases/reductases (SDR) family.</text>
</comment>
<dbReference type="OrthoDB" id="5327538at2759"/>
<keyword evidence="3" id="KW-0560">Oxidoreductase</keyword>